<accession>A0A7J6VDJ1</accession>
<sequence>MEEEACRRMKREKSKNVIEPIINTRNMIRWERRIWVSGRCRHPKPGPKVTREVLLVSHKKNGSDKIRGCSILKGSDRIGVLQSSKRHELETLVFFVERASKGFHRRWSNGISSGGSPIL</sequence>
<comment type="caution">
    <text evidence="1">The sequence shown here is derived from an EMBL/GenBank/DDBJ whole genome shotgun (WGS) entry which is preliminary data.</text>
</comment>
<dbReference type="Proteomes" id="UP000554482">
    <property type="component" value="Unassembled WGS sequence"/>
</dbReference>
<proteinExistence type="predicted"/>
<name>A0A7J6VDJ1_THATH</name>
<organism evidence="1 2">
    <name type="scientific">Thalictrum thalictroides</name>
    <name type="common">Rue-anemone</name>
    <name type="synonym">Anemone thalictroides</name>
    <dbReference type="NCBI Taxonomy" id="46969"/>
    <lineage>
        <taxon>Eukaryota</taxon>
        <taxon>Viridiplantae</taxon>
        <taxon>Streptophyta</taxon>
        <taxon>Embryophyta</taxon>
        <taxon>Tracheophyta</taxon>
        <taxon>Spermatophyta</taxon>
        <taxon>Magnoliopsida</taxon>
        <taxon>Ranunculales</taxon>
        <taxon>Ranunculaceae</taxon>
        <taxon>Thalictroideae</taxon>
        <taxon>Thalictrum</taxon>
    </lineage>
</organism>
<reference evidence="1 2" key="1">
    <citation type="submission" date="2020-06" db="EMBL/GenBank/DDBJ databases">
        <title>Transcriptomic and genomic resources for Thalictrum thalictroides and T. hernandezii: Facilitating candidate gene discovery in an emerging model plant lineage.</title>
        <authorList>
            <person name="Arias T."/>
            <person name="Riano-Pachon D.M."/>
            <person name="Di Stilio V.S."/>
        </authorList>
    </citation>
    <scope>NUCLEOTIDE SEQUENCE [LARGE SCALE GENOMIC DNA]</scope>
    <source>
        <strain evidence="2">cv. WT478/WT964</strain>
        <tissue evidence="1">Leaves</tissue>
    </source>
</reference>
<gene>
    <name evidence="1" type="ORF">FRX31_027238</name>
</gene>
<keyword evidence="2" id="KW-1185">Reference proteome</keyword>
<evidence type="ECO:0000313" key="1">
    <source>
        <dbReference type="EMBL" id="KAF5183174.1"/>
    </source>
</evidence>
<dbReference type="EMBL" id="JABWDY010033832">
    <property type="protein sequence ID" value="KAF5183174.1"/>
    <property type="molecule type" value="Genomic_DNA"/>
</dbReference>
<evidence type="ECO:0000313" key="2">
    <source>
        <dbReference type="Proteomes" id="UP000554482"/>
    </source>
</evidence>
<protein>
    <submittedName>
        <fullName evidence="1">Uncharacterized protein</fullName>
    </submittedName>
</protein>
<dbReference type="AlphaFoldDB" id="A0A7J6VDJ1"/>